<dbReference type="InterPro" id="IPR036236">
    <property type="entry name" value="Znf_C2H2_sf"/>
</dbReference>
<dbReference type="FunFam" id="3.30.160.60:FF:000414">
    <property type="entry name" value="Zinc finger protein 398"/>
    <property type="match status" value="1"/>
</dbReference>
<feature type="domain" description="C2H2-type" evidence="12">
    <location>
        <begin position="228"/>
        <end position="256"/>
    </location>
</feature>
<feature type="domain" description="C2H2-type" evidence="12">
    <location>
        <begin position="199"/>
        <end position="227"/>
    </location>
</feature>
<dbReference type="Gene3D" id="3.30.160.60">
    <property type="entry name" value="Classic Zinc Finger"/>
    <property type="match status" value="5"/>
</dbReference>
<evidence type="ECO:0000256" key="3">
    <source>
        <dbReference type="ARBA" id="ARBA00022737"/>
    </source>
</evidence>
<feature type="compositionally biased region" description="Low complexity" evidence="11">
    <location>
        <begin position="57"/>
        <end position="72"/>
    </location>
</feature>
<evidence type="ECO:0000256" key="8">
    <source>
        <dbReference type="ARBA" id="ARBA00023163"/>
    </source>
</evidence>
<feature type="domain" description="C2H2-type" evidence="12">
    <location>
        <begin position="115"/>
        <end position="142"/>
    </location>
</feature>
<dbReference type="Ensembl" id="ENSMMOT00000012908.1">
    <property type="protein sequence ID" value="ENSMMOP00000012698.1"/>
    <property type="gene ID" value="ENSMMOG00000009762.1"/>
</dbReference>
<dbReference type="FunFam" id="3.30.160.60:FF:000624">
    <property type="entry name" value="zinc finger protein 697"/>
    <property type="match status" value="1"/>
</dbReference>
<proteinExistence type="predicted"/>
<evidence type="ECO:0000256" key="10">
    <source>
        <dbReference type="PROSITE-ProRule" id="PRU00042"/>
    </source>
</evidence>
<reference evidence="13" key="2">
    <citation type="submission" date="2025-09" db="UniProtKB">
        <authorList>
            <consortium name="Ensembl"/>
        </authorList>
    </citation>
    <scope>IDENTIFICATION</scope>
</reference>
<evidence type="ECO:0000256" key="9">
    <source>
        <dbReference type="ARBA" id="ARBA00023242"/>
    </source>
</evidence>
<sequence>EPRTILVRRLNVFSRIPSLHLMRSMSPWQPQVTPPAVCSSLTTSQMPRRSGPACSLAAEGPAEAPPTAASEENGAVDPSTLETSPQVKNNVGDKTQGEMRQLKGQEAARAGVRPFLCDTCGKGFTAKSVLLEHQSIHSGEKHFTCATCGRSFRTSAHLLSHERVHSEERPFGCSRCGKTFKLKRALAQHQVVHTQEKPFVCPACGIAFGLKSNLRRHLRLHHGAQKPFTCPLCEKTFYFKSKLREHQAAAHRDQMVTCCVCHVKELVHVTDGHALGG</sequence>
<keyword evidence="5" id="KW-0862">Zinc</keyword>
<dbReference type="SUPFAM" id="SSF57667">
    <property type="entry name" value="beta-beta-alpha zinc fingers"/>
    <property type="match status" value="3"/>
</dbReference>
<dbReference type="FunFam" id="3.30.160.60:FF:000100">
    <property type="entry name" value="Zinc finger 45-like"/>
    <property type="match status" value="1"/>
</dbReference>
<accession>A0A3Q3WDK5</accession>
<feature type="domain" description="C2H2-type" evidence="12">
    <location>
        <begin position="171"/>
        <end position="198"/>
    </location>
</feature>
<keyword evidence="7" id="KW-0238">DNA-binding</keyword>
<dbReference type="GO" id="GO:0008270">
    <property type="term" value="F:zinc ion binding"/>
    <property type="evidence" value="ECO:0007669"/>
    <property type="project" value="UniProtKB-KW"/>
</dbReference>
<dbReference type="GO" id="GO:0001228">
    <property type="term" value="F:DNA-binding transcription activator activity, RNA polymerase II-specific"/>
    <property type="evidence" value="ECO:0007669"/>
    <property type="project" value="TreeGrafter"/>
</dbReference>
<dbReference type="AlphaFoldDB" id="A0A3Q3WDK5"/>
<dbReference type="PANTHER" id="PTHR24393">
    <property type="entry name" value="ZINC FINGER PROTEIN"/>
    <property type="match status" value="1"/>
</dbReference>
<evidence type="ECO:0000256" key="5">
    <source>
        <dbReference type="ARBA" id="ARBA00022833"/>
    </source>
</evidence>
<evidence type="ECO:0000256" key="4">
    <source>
        <dbReference type="ARBA" id="ARBA00022771"/>
    </source>
</evidence>
<evidence type="ECO:0000313" key="13">
    <source>
        <dbReference type="Ensembl" id="ENSMMOP00000012698.1"/>
    </source>
</evidence>
<feature type="compositionally biased region" description="Polar residues" evidence="11">
    <location>
        <begin position="80"/>
        <end position="93"/>
    </location>
</feature>
<dbReference type="GO" id="GO:0000978">
    <property type="term" value="F:RNA polymerase II cis-regulatory region sequence-specific DNA binding"/>
    <property type="evidence" value="ECO:0007669"/>
    <property type="project" value="TreeGrafter"/>
</dbReference>
<evidence type="ECO:0000256" key="2">
    <source>
        <dbReference type="ARBA" id="ARBA00022723"/>
    </source>
</evidence>
<evidence type="ECO:0000256" key="1">
    <source>
        <dbReference type="ARBA" id="ARBA00004123"/>
    </source>
</evidence>
<feature type="domain" description="C2H2-type" evidence="12">
    <location>
        <begin position="143"/>
        <end position="170"/>
    </location>
</feature>
<keyword evidence="9" id="KW-0539">Nucleus</keyword>
<name>A0A3Q3WDK5_MOLML</name>
<dbReference type="Pfam" id="PF00096">
    <property type="entry name" value="zf-C2H2"/>
    <property type="match status" value="5"/>
</dbReference>
<dbReference type="PROSITE" id="PS00028">
    <property type="entry name" value="ZINC_FINGER_C2H2_1"/>
    <property type="match status" value="5"/>
</dbReference>
<dbReference type="PROSITE" id="PS50157">
    <property type="entry name" value="ZINC_FINGER_C2H2_2"/>
    <property type="match status" value="5"/>
</dbReference>
<evidence type="ECO:0000313" key="14">
    <source>
        <dbReference type="Proteomes" id="UP000261620"/>
    </source>
</evidence>
<evidence type="ECO:0000256" key="7">
    <source>
        <dbReference type="ARBA" id="ARBA00023125"/>
    </source>
</evidence>
<dbReference type="FunFam" id="3.30.160.60:FF:000322">
    <property type="entry name" value="GDNF-inducible zinc finger protein 1"/>
    <property type="match status" value="1"/>
</dbReference>
<keyword evidence="6" id="KW-0805">Transcription regulation</keyword>
<evidence type="ECO:0000256" key="6">
    <source>
        <dbReference type="ARBA" id="ARBA00023015"/>
    </source>
</evidence>
<comment type="subcellular location">
    <subcellularLocation>
        <location evidence="1">Nucleus</location>
    </subcellularLocation>
</comment>
<dbReference type="GO" id="GO:0005634">
    <property type="term" value="C:nucleus"/>
    <property type="evidence" value="ECO:0007669"/>
    <property type="project" value="UniProtKB-SubCell"/>
</dbReference>
<feature type="region of interest" description="Disordered" evidence="11">
    <location>
        <begin position="27"/>
        <end position="95"/>
    </location>
</feature>
<reference evidence="13" key="1">
    <citation type="submission" date="2025-08" db="UniProtKB">
        <authorList>
            <consortium name="Ensembl"/>
        </authorList>
    </citation>
    <scope>IDENTIFICATION</scope>
</reference>
<dbReference type="SMART" id="SM00355">
    <property type="entry name" value="ZnF_C2H2"/>
    <property type="match status" value="5"/>
</dbReference>
<keyword evidence="2" id="KW-0479">Metal-binding</keyword>
<keyword evidence="8" id="KW-0804">Transcription</keyword>
<evidence type="ECO:0000259" key="12">
    <source>
        <dbReference type="PROSITE" id="PS50157"/>
    </source>
</evidence>
<keyword evidence="3" id="KW-0677">Repeat</keyword>
<organism evidence="13 14">
    <name type="scientific">Mola mola</name>
    <name type="common">Ocean sunfish</name>
    <name type="synonym">Tetraodon mola</name>
    <dbReference type="NCBI Taxonomy" id="94237"/>
    <lineage>
        <taxon>Eukaryota</taxon>
        <taxon>Metazoa</taxon>
        <taxon>Chordata</taxon>
        <taxon>Craniata</taxon>
        <taxon>Vertebrata</taxon>
        <taxon>Euteleostomi</taxon>
        <taxon>Actinopterygii</taxon>
        <taxon>Neopterygii</taxon>
        <taxon>Teleostei</taxon>
        <taxon>Neoteleostei</taxon>
        <taxon>Acanthomorphata</taxon>
        <taxon>Eupercaria</taxon>
        <taxon>Tetraodontiformes</taxon>
        <taxon>Molidae</taxon>
        <taxon>Mola</taxon>
    </lineage>
</organism>
<dbReference type="FunFam" id="3.30.160.60:FF:000759">
    <property type="entry name" value="zinc finger protein 16"/>
    <property type="match status" value="1"/>
</dbReference>
<dbReference type="Proteomes" id="UP000261620">
    <property type="component" value="Unplaced"/>
</dbReference>
<protein>
    <recommendedName>
        <fullName evidence="12">C2H2-type domain-containing protein</fullName>
    </recommendedName>
</protein>
<keyword evidence="4 10" id="KW-0863">Zinc-finger</keyword>
<dbReference type="PANTHER" id="PTHR24393:SF34">
    <property type="entry name" value="PR_SET DOMAIN 13"/>
    <property type="match status" value="1"/>
</dbReference>
<keyword evidence="14" id="KW-1185">Reference proteome</keyword>
<dbReference type="InterPro" id="IPR013087">
    <property type="entry name" value="Znf_C2H2_type"/>
</dbReference>
<evidence type="ECO:0000256" key="11">
    <source>
        <dbReference type="SAM" id="MobiDB-lite"/>
    </source>
</evidence>